<comment type="caution">
    <text evidence="10">The sequence shown here is derived from an EMBL/GenBank/DDBJ whole genome shotgun (WGS) entry which is preliminary data.</text>
</comment>
<dbReference type="Proteomes" id="UP001293593">
    <property type="component" value="Unassembled WGS sequence"/>
</dbReference>
<evidence type="ECO:0000256" key="5">
    <source>
        <dbReference type="ARBA" id="ARBA00022448"/>
    </source>
</evidence>
<dbReference type="PANTHER" id="PTHR14374:SF0">
    <property type="entry name" value="TRAFFICKING PROTEIN PARTICLE COMPLEX SUBUNIT 11"/>
    <property type="match status" value="1"/>
</dbReference>
<dbReference type="Pfam" id="PF12742">
    <property type="entry name" value="Gryzun-like"/>
    <property type="match status" value="1"/>
</dbReference>
<reference evidence="10" key="1">
    <citation type="submission" date="2023-10" db="EMBL/GenBank/DDBJ databases">
        <title>Chromosome-level genome of the transformable northern wattle, Acacia crassicarpa.</title>
        <authorList>
            <person name="Massaro I."/>
            <person name="Sinha N.R."/>
            <person name="Poethig S."/>
            <person name="Leichty A.R."/>
        </authorList>
    </citation>
    <scope>NUCLEOTIDE SEQUENCE</scope>
    <source>
        <strain evidence="10">Acra3RX</strain>
        <tissue evidence="10">Leaf</tissue>
    </source>
</reference>
<keyword evidence="6" id="KW-0931">ER-Golgi transport</keyword>
<evidence type="ECO:0000256" key="4">
    <source>
        <dbReference type="ARBA" id="ARBA00021520"/>
    </source>
</evidence>
<evidence type="ECO:0000256" key="1">
    <source>
        <dbReference type="ARBA" id="ARBA00001995"/>
    </source>
</evidence>
<feature type="domain" description="Trafficking protein particle complex subunit 11 C-terminal" evidence="9">
    <location>
        <begin position="1098"/>
        <end position="1141"/>
    </location>
</feature>
<keyword evidence="11" id="KW-1185">Reference proteome</keyword>
<feature type="domain" description="Trafficking protein particle complex subunit 11" evidence="8">
    <location>
        <begin position="259"/>
        <end position="528"/>
    </location>
</feature>
<evidence type="ECO:0000259" key="8">
    <source>
        <dbReference type="Pfam" id="PF11817"/>
    </source>
</evidence>
<gene>
    <name evidence="10" type="ORF">QN277_001342</name>
</gene>
<comment type="function">
    <text evidence="1">Involved in endoplasmic reticulum to Golgi apparatus trafficking at a very early stage.</text>
</comment>
<sequence>MEEYPEELRTPPVTLISMVGCPEVHALVSNHLLSANPPINTLALPDLSKISLFSKKLDADSNTTTTSPPSSVPGILKRHWLLKHRTRLPSLLAALFPAQHVFGDPAQWLQVCSDLDSIKTVIRARNIKLAIVIVLSDAREEISEDRMIALRKRAEVDSKYVLMFNPNDPSELKNSLGRLANTFAELASSYYSDEGKRIRLRIEKKSFSPVELIVRYFFKVAVYAEFRNDWVEALKFYEEAYHTLREIVGVSTRLPAVQRLIEIKIIAEQLHFKISTLLLHSGKVTEAVIWFRQHKNAYRKLIGVPEVIFLHWEWMSRQYLVFGELLETSSKNFQSFSPVLLGSSAKPLSEWESYPAYYYQLAAQYLREKRSALELAVSMSEASNEIDSTSESVVPSVYVGQFSRLLEQGDNVDMLPLSDEEYMRYAVSEGRRFQDSFEIIALLKKAYESFCNLKVQRMGSYCGFLMAKEYFAEGDISNAMQIFNSIATLYRKERWVTLLWDVLGYLRECSIKNSNVKEFVEYSLELAALPVSFGTVVQGDTGPAGPANLLQREIIQKEVFELVNEGSGLSSNERFSGLKITGDEALHLDIDLVSPLRLVLLASVAFHEQTIKPGSSTLITISLLSKLPLTVEIDQLDIQFNQSDCNFTIANAQKPQSIKISGDQQRRMEVSPSLSLASNKWLRLTYDIKSDQSGKLECLSVIAKIGSHFTICCMAESPASLDSLSICTTEEGIETLPIKDPILAFSGLKSSQVEEPDPQVDLYLDASGPALVGEIFVVPVTVICLGHDVYSGELKINLVDVRGGVLYSPRESESNSMETNHVELLGITGQGENEFQLGSDQIKKIQQSFGLISVPNLKSGDSWMFKLEIKWHRPKPIMLYASLSYMPHSDELNSQKVHVHKNLQIEGIAAVVLNHQYLMPFRRDPLLLSRNKLGLESDQSESLPLNEKTVLIVGAKNCAELPIRLHSISIEAEDDAFESIFSVEDGNSELSNSRILVPGEEFKKVFTVTPNMNISKIRPGNVCLRWRRDLGLEEQSMSTETVPWAVTRQKLPDIIVELPPLVVSLECPPYAILGDPFTYHVKILNRTQLLQEIKYSLGDAQNFVLSGSHNDTIYVLPKSEHILSYKLVPLTSGCLQLPKISMTSVRYSGAFQPSNSSTSVFVFPSKPHFNTCASANKRVELESVKDG</sequence>
<protein>
    <recommendedName>
        <fullName evidence="4">Trafficking protein particle complex subunit 11</fullName>
    </recommendedName>
</protein>
<evidence type="ECO:0000256" key="3">
    <source>
        <dbReference type="ARBA" id="ARBA00007051"/>
    </source>
</evidence>
<proteinExistence type="inferred from homology"/>
<dbReference type="Pfam" id="PF11817">
    <property type="entry name" value="Foie-gras_1"/>
    <property type="match status" value="1"/>
</dbReference>
<evidence type="ECO:0000313" key="11">
    <source>
        <dbReference type="Proteomes" id="UP001293593"/>
    </source>
</evidence>
<comment type="subcellular location">
    <subcellularLocation>
        <location evidence="2">Golgi apparatus</location>
        <location evidence="2">cis-Golgi network</location>
    </subcellularLocation>
</comment>
<evidence type="ECO:0000256" key="7">
    <source>
        <dbReference type="ARBA" id="ARBA00023034"/>
    </source>
</evidence>
<evidence type="ECO:0000256" key="6">
    <source>
        <dbReference type="ARBA" id="ARBA00022892"/>
    </source>
</evidence>
<dbReference type="GO" id="GO:0016192">
    <property type="term" value="P:vesicle-mediated transport"/>
    <property type="evidence" value="ECO:0007669"/>
    <property type="project" value="UniProtKB-KW"/>
</dbReference>
<keyword evidence="5" id="KW-0813">Transport</keyword>
<evidence type="ECO:0000259" key="9">
    <source>
        <dbReference type="Pfam" id="PF12742"/>
    </source>
</evidence>
<dbReference type="PANTHER" id="PTHR14374">
    <property type="entry name" value="FOIE GRAS"/>
    <property type="match status" value="1"/>
</dbReference>
<dbReference type="InterPro" id="IPR025876">
    <property type="entry name" value="TRAPPC11_C"/>
</dbReference>
<dbReference type="AlphaFoldDB" id="A0AAE1N9I9"/>
<dbReference type="InterPro" id="IPR021773">
    <property type="entry name" value="TPC11"/>
</dbReference>
<evidence type="ECO:0000256" key="2">
    <source>
        <dbReference type="ARBA" id="ARBA00004222"/>
    </source>
</evidence>
<evidence type="ECO:0000313" key="10">
    <source>
        <dbReference type="EMBL" id="KAK4284521.1"/>
    </source>
</evidence>
<organism evidence="10 11">
    <name type="scientific">Acacia crassicarpa</name>
    <name type="common">northern wattle</name>
    <dbReference type="NCBI Taxonomy" id="499986"/>
    <lineage>
        <taxon>Eukaryota</taxon>
        <taxon>Viridiplantae</taxon>
        <taxon>Streptophyta</taxon>
        <taxon>Embryophyta</taxon>
        <taxon>Tracheophyta</taxon>
        <taxon>Spermatophyta</taxon>
        <taxon>Magnoliopsida</taxon>
        <taxon>eudicotyledons</taxon>
        <taxon>Gunneridae</taxon>
        <taxon>Pentapetalae</taxon>
        <taxon>rosids</taxon>
        <taxon>fabids</taxon>
        <taxon>Fabales</taxon>
        <taxon>Fabaceae</taxon>
        <taxon>Caesalpinioideae</taxon>
        <taxon>mimosoid clade</taxon>
        <taxon>Acacieae</taxon>
        <taxon>Acacia</taxon>
    </lineage>
</organism>
<dbReference type="GO" id="GO:0005794">
    <property type="term" value="C:Golgi apparatus"/>
    <property type="evidence" value="ECO:0007669"/>
    <property type="project" value="UniProtKB-SubCell"/>
</dbReference>
<accession>A0AAE1N9I9</accession>
<dbReference type="EMBL" id="JAWXYG010000001">
    <property type="protein sequence ID" value="KAK4284521.1"/>
    <property type="molecule type" value="Genomic_DNA"/>
</dbReference>
<name>A0AAE1N9I9_9FABA</name>
<keyword evidence="7" id="KW-0333">Golgi apparatus</keyword>
<comment type="similarity">
    <text evidence="3">Belongs to the TRAPPC11 family.</text>
</comment>